<name>A0ABV6XX50_9ACTN</name>
<organism evidence="1 2">
    <name type="scientific">Streptacidiphilus jeojiensis</name>
    <dbReference type="NCBI Taxonomy" id="3229225"/>
    <lineage>
        <taxon>Bacteria</taxon>
        <taxon>Bacillati</taxon>
        <taxon>Actinomycetota</taxon>
        <taxon>Actinomycetes</taxon>
        <taxon>Kitasatosporales</taxon>
        <taxon>Streptomycetaceae</taxon>
        <taxon>Streptacidiphilus</taxon>
    </lineage>
</organism>
<sequence>MIEVAVGCLVAWTWRKARKVGGRADEEVDFALEAAADRVHAVIARKLNGNSELERLSEEAEAGQEEPSVVTVRRVNEAVTAAVHSDPSFAEELEQAIARLDEAKQQAGSAAAGAYGLAVAGNSTVSAGDNSFAAGVANIQGGVHFGSPSKPGQETR</sequence>
<proteinExistence type="predicted"/>
<gene>
    <name evidence="1" type="ORF">ABUW04_31890</name>
</gene>
<protein>
    <recommendedName>
        <fullName evidence="3">Chromosome partitioning protein</fullName>
    </recommendedName>
</protein>
<evidence type="ECO:0000313" key="1">
    <source>
        <dbReference type="EMBL" id="MFC1442861.1"/>
    </source>
</evidence>
<evidence type="ECO:0008006" key="3">
    <source>
        <dbReference type="Google" id="ProtNLM"/>
    </source>
</evidence>
<evidence type="ECO:0000313" key="2">
    <source>
        <dbReference type="Proteomes" id="UP001592581"/>
    </source>
</evidence>
<accession>A0ABV6XX50</accession>
<dbReference type="Proteomes" id="UP001592581">
    <property type="component" value="Unassembled WGS sequence"/>
</dbReference>
<comment type="caution">
    <text evidence="1">The sequence shown here is derived from an EMBL/GenBank/DDBJ whole genome shotgun (WGS) entry which is preliminary data.</text>
</comment>
<reference evidence="1 2" key="1">
    <citation type="submission" date="2024-06" db="EMBL/GenBank/DDBJ databases">
        <authorList>
            <person name="Lee S.D."/>
        </authorList>
    </citation>
    <scope>NUCLEOTIDE SEQUENCE [LARGE SCALE GENOMIC DNA]</scope>
    <source>
        <strain evidence="1 2">N1-10</strain>
    </source>
</reference>
<dbReference type="RefSeq" id="WP_380567949.1">
    <property type="nucleotide sequence ID" value="NZ_JBEUKS010000014.1"/>
</dbReference>
<keyword evidence="2" id="KW-1185">Reference proteome</keyword>
<dbReference type="EMBL" id="JBEUKS010000014">
    <property type="protein sequence ID" value="MFC1442861.1"/>
    <property type="molecule type" value="Genomic_DNA"/>
</dbReference>